<feature type="region of interest" description="Disordered" evidence="3">
    <location>
        <begin position="405"/>
        <end position="707"/>
    </location>
</feature>
<dbReference type="PROSITE" id="PS51450">
    <property type="entry name" value="LRR"/>
    <property type="match status" value="1"/>
</dbReference>
<organism evidence="4 5">
    <name type="scientific">Tilletiopsis washingtonensis</name>
    <dbReference type="NCBI Taxonomy" id="58919"/>
    <lineage>
        <taxon>Eukaryota</taxon>
        <taxon>Fungi</taxon>
        <taxon>Dikarya</taxon>
        <taxon>Basidiomycota</taxon>
        <taxon>Ustilaginomycotina</taxon>
        <taxon>Exobasidiomycetes</taxon>
        <taxon>Entylomatales</taxon>
        <taxon>Entylomatales incertae sedis</taxon>
        <taxon>Tilletiopsis</taxon>
    </lineage>
</organism>
<evidence type="ECO:0000256" key="3">
    <source>
        <dbReference type="SAM" id="MobiDB-lite"/>
    </source>
</evidence>
<feature type="compositionally biased region" description="Basic residues" evidence="3">
    <location>
        <begin position="616"/>
        <end position="628"/>
    </location>
</feature>
<dbReference type="GeneID" id="37269556"/>
<dbReference type="EMBL" id="KZ819289">
    <property type="protein sequence ID" value="PWN99097.1"/>
    <property type="molecule type" value="Genomic_DNA"/>
</dbReference>
<dbReference type="RefSeq" id="XP_025599376.1">
    <property type="nucleotide sequence ID" value="XM_025742012.1"/>
</dbReference>
<feature type="compositionally biased region" description="Low complexity" evidence="3">
    <location>
        <begin position="405"/>
        <end position="416"/>
    </location>
</feature>
<gene>
    <name evidence="4" type="ORF">FA09DRAFT_329049</name>
</gene>
<dbReference type="SMART" id="SM00364">
    <property type="entry name" value="LRR_BAC"/>
    <property type="match status" value="4"/>
</dbReference>
<sequence>MCAKPSKIAPAPGAQPRELPAAAKAAAERGAKRAAQAAAPSSRAQQPAAGPSRPAAAAVDAPAKAAASTSESGDDSDADSDASSSSTSSSSAASSGGGDDILQRTALSLASHPLPATKMLSRTLARFTQLARLDLSDMKPSDDSPRGLVDLEWLAAATGDAKAKRRAPDAEHFGKRLTWLSVANNEGLSGEGALNGVETLRNLYVLNATGCGLRQLPVALLPQSLRALILNSNALTSIPALPHFPELNTLALSHNGLKSLPASLCASMPQLKKISLSQNALTSAALPDLSPLSHLREVRLAGNKLGRLPAHLRTWGKGVGSAARGTGLETLELGDCGLERWEDIAPLLEKDGEAEQDGKRSKGLKNLTLKGNGVALLEGYKEKIIAAHPSLLVLDGVVLQPRAPKRPQAIAPQQAAAERDGDEAGPSRREHDGPRSREDAAGRRQDRAGPPPQEDGGERRRRDRAGPPPSEDDGGRRRRDRAGPPPEEDGQERRRDRAGPAPGSSGAHERPRKGDKRQDSGTANARSKRTTDAAAADEERSKPHKRGGRGKKHHVDEPAAKPAPAPAPAPLPPPVEGVFEDDEKRSSKKRAKRGRKEAEEAEALQDGEDAAEQTPRKKRKEDKPKKPKVTAPAWDADSPLVATPAPVPEPEPEAPKTSVAAVIEVRKKGGKKGLPPAPQTALPAWSADEPWGAGAGGDAWGAGESTW</sequence>
<accession>A0A316ZB85</accession>
<dbReference type="PANTHER" id="PTHR46652">
    <property type="entry name" value="LEUCINE-RICH REPEAT AND IQ DOMAIN-CONTAINING PROTEIN 1-RELATED"/>
    <property type="match status" value="1"/>
</dbReference>
<proteinExistence type="predicted"/>
<feature type="compositionally biased region" description="Low complexity" evidence="3">
    <location>
        <begin position="14"/>
        <end position="25"/>
    </location>
</feature>
<evidence type="ECO:0000256" key="2">
    <source>
        <dbReference type="ARBA" id="ARBA00022737"/>
    </source>
</evidence>
<dbReference type="InterPro" id="IPR032675">
    <property type="entry name" value="LRR_dom_sf"/>
</dbReference>
<keyword evidence="5" id="KW-1185">Reference proteome</keyword>
<dbReference type="Gene3D" id="3.80.10.10">
    <property type="entry name" value="Ribonuclease Inhibitor"/>
    <property type="match status" value="2"/>
</dbReference>
<protein>
    <submittedName>
        <fullName evidence="4">L domain-like protein</fullName>
    </submittedName>
</protein>
<feature type="compositionally biased region" description="Basic residues" evidence="3">
    <location>
        <begin position="542"/>
        <end position="553"/>
    </location>
</feature>
<dbReference type="OrthoDB" id="1517790at2759"/>
<feature type="compositionally biased region" description="Pro residues" evidence="3">
    <location>
        <begin position="561"/>
        <end position="575"/>
    </location>
</feature>
<keyword evidence="1" id="KW-0433">Leucine-rich repeat</keyword>
<evidence type="ECO:0000256" key="1">
    <source>
        <dbReference type="ARBA" id="ARBA00022614"/>
    </source>
</evidence>
<dbReference type="SMART" id="SM00369">
    <property type="entry name" value="LRR_TYP"/>
    <property type="match status" value="4"/>
</dbReference>
<dbReference type="Pfam" id="PF13855">
    <property type="entry name" value="LRR_8"/>
    <property type="match status" value="1"/>
</dbReference>
<dbReference type="InterPro" id="IPR003591">
    <property type="entry name" value="Leu-rich_rpt_typical-subtyp"/>
</dbReference>
<evidence type="ECO:0000313" key="5">
    <source>
        <dbReference type="Proteomes" id="UP000245946"/>
    </source>
</evidence>
<dbReference type="SUPFAM" id="SSF52058">
    <property type="entry name" value="L domain-like"/>
    <property type="match status" value="1"/>
</dbReference>
<dbReference type="Proteomes" id="UP000245946">
    <property type="component" value="Unassembled WGS sequence"/>
</dbReference>
<reference evidence="4 5" key="1">
    <citation type="journal article" date="2018" name="Mol. Biol. Evol.">
        <title>Broad Genomic Sampling Reveals a Smut Pathogenic Ancestry of the Fungal Clade Ustilaginomycotina.</title>
        <authorList>
            <person name="Kijpornyongpan T."/>
            <person name="Mondo S.J."/>
            <person name="Barry K."/>
            <person name="Sandor L."/>
            <person name="Lee J."/>
            <person name="Lipzen A."/>
            <person name="Pangilinan J."/>
            <person name="LaButti K."/>
            <person name="Hainaut M."/>
            <person name="Henrissat B."/>
            <person name="Grigoriev I.V."/>
            <person name="Spatafora J.W."/>
            <person name="Aime M.C."/>
        </authorList>
    </citation>
    <scope>NUCLEOTIDE SEQUENCE [LARGE SCALE GENOMIC DNA]</scope>
    <source>
        <strain evidence="4 5">MCA 4186</strain>
    </source>
</reference>
<keyword evidence="2" id="KW-0677">Repeat</keyword>
<dbReference type="InterPro" id="IPR050836">
    <property type="entry name" value="SDS22/Internalin_LRR"/>
</dbReference>
<dbReference type="AlphaFoldDB" id="A0A316ZB85"/>
<feature type="compositionally biased region" description="Low complexity" evidence="3">
    <location>
        <begin position="33"/>
        <end position="71"/>
    </location>
</feature>
<dbReference type="InterPro" id="IPR001611">
    <property type="entry name" value="Leu-rich_rpt"/>
</dbReference>
<feature type="region of interest" description="Disordered" evidence="3">
    <location>
        <begin position="1"/>
        <end position="99"/>
    </location>
</feature>
<name>A0A316ZB85_9BASI</name>
<evidence type="ECO:0000313" key="4">
    <source>
        <dbReference type="EMBL" id="PWN99097.1"/>
    </source>
</evidence>
<feature type="compositionally biased region" description="Acidic residues" evidence="3">
    <location>
        <begin position="599"/>
        <end position="611"/>
    </location>
</feature>
<feature type="compositionally biased region" description="Basic residues" evidence="3">
    <location>
        <begin position="586"/>
        <end position="595"/>
    </location>
</feature>
<dbReference type="STRING" id="58919.A0A316ZB85"/>
<dbReference type="PANTHER" id="PTHR46652:SF7">
    <property type="entry name" value="LEUCINE-RICH REPEAT AND IQ DOMAIN-CONTAINING PROTEIN 1"/>
    <property type="match status" value="1"/>
</dbReference>
<feature type="compositionally biased region" description="Basic and acidic residues" evidence="3">
    <location>
        <begin position="425"/>
        <end position="447"/>
    </location>
</feature>
<feature type="compositionally biased region" description="Low complexity" evidence="3">
    <location>
        <begin position="81"/>
        <end position="94"/>
    </location>
</feature>